<dbReference type="EMBL" id="MN740995">
    <property type="protein sequence ID" value="QHU22090.1"/>
    <property type="molecule type" value="Genomic_DNA"/>
</dbReference>
<protein>
    <submittedName>
        <fullName evidence="1">Uncharacterized protein</fullName>
    </submittedName>
</protein>
<name>A0A6C0KZK9_9ZZZZ</name>
<dbReference type="AlphaFoldDB" id="A0A6C0KZK9"/>
<sequence>MAWPPSMMPFFSWYKIDGLLEPNHRRQNKMAQHLVYPPPLTREEMRGLKAAKEEKERQEKEEQRKYGVYRSVMGIYSAAHKIAESGKDTRYIWPVPLAYKDNVVPATYVDMIIELHKLFPECSVELTVKDTEGSMRVVTNMDLSLVFPQFIVIDWS</sequence>
<reference evidence="1" key="1">
    <citation type="journal article" date="2020" name="Nature">
        <title>Giant virus diversity and host interactions through global metagenomics.</title>
        <authorList>
            <person name="Schulz F."/>
            <person name="Roux S."/>
            <person name="Paez-Espino D."/>
            <person name="Jungbluth S."/>
            <person name="Walsh D.A."/>
            <person name="Denef V.J."/>
            <person name="McMahon K.D."/>
            <person name="Konstantinidis K.T."/>
            <person name="Eloe-Fadrosh E.A."/>
            <person name="Kyrpides N.C."/>
            <person name="Woyke T."/>
        </authorList>
    </citation>
    <scope>NUCLEOTIDE SEQUENCE</scope>
    <source>
        <strain evidence="1">GVMAG-S-3300013286-35</strain>
    </source>
</reference>
<organism evidence="1">
    <name type="scientific">viral metagenome</name>
    <dbReference type="NCBI Taxonomy" id="1070528"/>
    <lineage>
        <taxon>unclassified sequences</taxon>
        <taxon>metagenomes</taxon>
        <taxon>organismal metagenomes</taxon>
    </lineage>
</organism>
<proteinExistence type="predicted"/>
<evidence type="ECO:0000313" key="1">
    <source>
        <dbReference type="EMBL" id="QHU22090.1"/>
    </source>
</evidence>
<accession>A0A6C0KZK9</accession>